<dbReference type="AlphaFoldDB" id="A0AA39FX96"/>
<gene>
    <name evidence="2" type="ORF">PV328_001465</name>
</gene>
<dbReference type="EMBL" id="JAQQBS010000001">
    <property type="protein sequence ID" value="KAK0177408.1"/>
    <property type="molecule type" value="Genomic_DNA"/>
</dbReference>
<sequence>MAVQLPLSSSSSQNAINNSIHKNEYLFLLEFFVHSITGERLAKLNEMFPFPTSIFLHFFNLDDNDVVEVKPVDQQFLKSSGDSSMKNTEHFYSGRSVLFALPYRIVVDKNTELKISIKICKKMPEGQKPDITVATGELDMTEQFAGLRKEMFNCWHRDIPPPKYFEGSIQMYYQNESAAVALIFARISAFGQSIITEFETPFYNSPSSSFIFKGDEKYDKAVAYKCKIVRQNQLNISKESLVSNCPVKKSSISSYKSFILDQFTSNKSIITQKDQGDYKISKSKVTVKSIENKNEIFHQHHDKLNKPCGSPVILKVSGLLMDENGNVNKPTVTVGDESDQTDDHDVFVLRIGKKGIVGEGEKSDIQLEMRTPKGPIKRPPIRYETREIQTDVEEKPDEVVEPAKKMEKTKKKEKKEIKKKQKKKKLKKK</sequence>
<keyword evidence="3" id="KW-1185">Reference proteome</keyword>
<protein>
    <submittedName>
        <fullName evidence="2">Uncharacterized protein</fullName>
    </submittedName>
</protein>
<comment type="caution">
    <text evidence="2">The sequence shown here is derived from an EMBL/GenBank/DDBJ whole genome shotgun (WGS) entry which is preliminary data.</text>
</comment>
<evidence type="ECO:0000313" key="2">
    <source>
        <dbReference type="EMBL" id="KAK0177408.1"/>
    </source>
</evidence>
<accession>A0AA39FX96</accession>
<evidence type="ECO:0000313" key="3">
    <source>
        <dbReference type="Proteomes" id="UP001168990"/>
    </source>
</evidence>
<feature type="region of interest" description="Disordered" evidence="1">
    <location>
        <begin position="384"/>
        <end position="429"/>
    </location>
</feature>
<feature type="compositionally biased region" description="Basic residues" evidence="1">
    <location>
        <begin position="407"/>
        <end position="429"/>
    </location>
</feature>
<dbReference type="Proteomes" id="UP001168990">
    <property type="component" value="Unassembled WGS sequence"/>
</dbReference>
<proteinExistence type="predicted"/>
<reference evidence="2" key="1">
    <citation type="journal article" date="2023" name="bioRxiv">
        <title>Scaffold-level genome assemblies of two parasitoid biocontrol wasps reveal the parthenogenesis mechanism and an associated novel virus.</title>
        <authorList>
            <person name="Inwood S."/>
            <person name="Skelly J."/>
            <person name="Guhlin J."/>
            <person name="Harrop T."/>
            <person name="Goldson S."/>
            <person name="Dearden P."/>
        </authorList>
    </citation>
    <scope>NUCLEOTIDE SEQUENCE</scope>
    <source>
        <strain evidence="2">Irish</strain>
        <tissue evidence="2">Whole body</tissue>
    </source>
</reference>
<organism evidence="2 3">
    <name type="scientific">Microctonus aethiopoides</name>
    <dbReference type="NCBI Taxonomy" id="144406"/>
    <lineage>
        <taxon>Eukaryota</taxon>
        <taxon>Metazoa</taxon>
        <taxon>Ecdysozoa</taxon>
        <taxon>Arthropoda</taxon>
        <taxon>Hexapoda</taxon>
        <taxon>Insecta</taxon>
        <taxon>Pterygota</taxon>
        <taxon>Neoptera</taxon>
        <taxon>Endopterygota</taxon>
        <taxon>Hymenoptera</taxon>
        <taxon>Apocrita</taxon>
        <taxon>Ichneumonoidea</taxon>
        <taxon>Braconidae</taxon>
        <taxon>Euphorinae</taxon>
        <taxon>Microctonus</taxon>
    </lineage>
</organism>
<name>A0AA39FX96_9HYME</name>
<reference evidence="2" key="2">
    <citation type="submission" date="2023-03" db="EMBL/GenBank/DDBJ databases">
        <authorList>
            <person name="Inwood S.N."/>
            <person name="Skelly J.G."/>
            <person name="Guhlin J."/>
            <person name="Harrop T.W.R."/>
            <person name="Goldson S.G."/>
            <person name="Dearden P.K."/>
        </authorList>
    </citation>
    <scope>NUCLEOTIDE SEQUENCE</scope>
    <source>
        <strain evidence="2">Irish</strain>
        <tissue evidence="2">Whole body</tissue>
    </source>
</reference>
<evidence type="ECO:0000256" key="1">
    <source>
        <dbReference type="SAM" id="MobiDB-lite"/>
    </source>
</evidence>
<dbReference type="Pfam" id="PF14924">
    <property type="entry name" value="MAP10_N"/>
    <property type="match status" value="1"/>
</dbReference>
<feature type="compositionally biased region" description="Basic and acidic residues" evidence="1">
    <location>
        <begin position="384"/>
        <end position="406"/>
    </location>
</feature>